<proteinExistence type="predicted"/>
<keyword evidence="7" id="KW-1185">Reference proteome</keyword>
<evidence type="ECO:0000259" key="4">
    <source>
        <dbReference type="Pfam" id="PF03781"/>
    </source>
</evidence>
<accession>W9GV96</accession>
<protein>
    <recommendedName>
        <fullName evidence="8">Ergothioneine biosynthesis protein EgtB</fullName>
    </recommendedName>
</protein>
<feature type="domain" description="DinB-like" evidence="5">
    <location>
        <begin position="25"/>
        <end position="160"/>
    </location>
</feature>
<dbReference type="PATRIC" id="fig|1385369.3.peg.6609"/>
<dbReference type="InterPro" id="IPR005532">
    <property type="entry name" value="SUMF_dom"/>
</dbReference>
<dbReference type="PANTHER" id="PTHR23150">
    <property type="entry name" value="SULFATASE MODIFYING FACTOR 1, 2"/>
    <property type="match status" value="1"/>
</dbReference>
<dbReference type="PANTHER" id="PTHR23150:SF36">
    <property type="entry name" value="HERCYNINE OXYGENASE"/>
    <property type="match status" value="1"/>
</dbReference>
<dbReference type="Pfam" id="PF12867">
    <property type="entry name" value="DinB_2"/>
    <property type="match status" value="1"/>
</dbReference>
<dbReference type="RefSeq" id="WP_037460845.1">
    <property type="nucleotide sequence ID" value="NZ_AVFL01000045.1"/>
</dbReference>
<dbReference type="Proteomes" id="UP000019486">
    <property type="component" value="Unassembled WGS sequence"/>
</dbReference>
<dbReference type="InterPro" id="IPR051043">
    <property type="entry name" value="Sulfatase_Mod_Factor_Kinase"/>
</dbReference>
<evidence type="ECO:0000259" key="5">
    <source>
        <dbReference type="Pfam" id="PF12867"/>
    </source>
</evidence>
<comment type="caution">
    <text evidence="6">The sequence shown here is derived from an EMBL/GenBank/DDBJ whole genome shotgun (WGS) entry which is preliminary data.</text>
</comment>
<evidence type="ECO:0000256" key="1">
    <source>
        <dbReference type="ARBA" id="ARBA00023002"/>
    </source>
</evidence>
<dbReference type="InterPro" id="IPR016187">
    <property type="entry name" value="CTDL_fold"/>
</dbReference>
<feature type="domain" description="Sulfatase-modifying factor enzyme-like" evidence="4">
    <location>
        <begin position="356"/>
        <end position="435"/>
    </location>
</feature>
<dbReference type="InterPro" id="IPR017806">
    <property type="entry name" value="EgtB"/>
</dbReference>
<dbReference type="InterPro" id="IPR034660">
    <property type="entry name" value="DinB/YfiT-like"/>
</dbReference>
<reference evidence="6 7" key="1">
    <citation type="submission" date="2013-08" db="EMBL/GenBank/DDBJ databases">
        <title>The genome sequence of Skermanella stibiiresistens.</title>
        <authorList>
            <person name="Zhu W."/>
            <person name="Wang G."/>
        </authorList>
    </citation>
    <scope>NUCLEOTIDE SEQUENCE [LARGE SCALE GENOMIC DNA]</scope>
    <source>
        <strain evidence="6 7">SB22</strain>
    </source>
</reference>
<organism evidence="6 7">
    <name type="scientific">Skermanella stibiiresistens SB22</name>
    <dbReference type="NCBI Taxonomy" id="1385369"/>
    <lineage>
        <taxon>Bacteria</taxon>
        <taxon>Pseudomonadati</taxon>
        <taxon>Pseudomonadota</taxon>
        <taxon>Alphaproteobacteria</taxon>
        <taxon>Rhodospirillales</taxon>
        <taxon>Azospirillaceae</taxon>
        <taxon>Skermanella</taxon>
    </lineage>
</organism>
<keyword evidence="2" id="KW-0408">Iron</keyword>
<feature type="domain" description="Sulfatase-modifying factor enzyme-like" evidence="4">
    <location>
        <begin position="202"/>
        <end position="334"/>
    </location>
</feature>
<dbReference type="InterPro" id="IPR024775">
    <property type="entry name" value="DinB-like"/>
</dbReference>
<dbReference type="AlphaFoldDB" id="W9GV96"/>
<keyword evidence="1" id="KW-0560">Oxidoreductase</keyword>
<dbReference type="EMBL" id="AVFL01000045">
    <property type="protein sequence ID" value="EWY36362.1"/>
    <property type="molecule type" value="Genomic_DNA"/>
</dbReference>
<dbReference type="Gene3D" id="3.90.1580.10">
    <property type="entry name" value="paralog of FGE (formylglycine-generating enzyme)"/>
    <property type="match status" value="1"/>
</dbReference>
<evidence type="ECO:0008006" key="8">
    <source>
        <dbReference type="Google" id="ProtNLM"/>
    </source>
</evidence>
<evidence type="ECO:0000313" key="6">
    <source>
        <dbReference type="EMBL" id="EWY36362.1"/>
    </source>
</evidence>
<dbReference type="GO" id="GO:0052699">
    <property type="term" value="P:ergothioneine biosynthetic process"/>
    <property type="evidence" value="ECO:0007669"/>
    <property type="project" value="InterPro"/>
</dbReference>
<gene>
    <name evidence="6" type="ORF">N825_26200</name>
</gene>
<dbReference type="Pfam" id="PF03781">
    <property type="entry name" value="FGE-sulfatase"/>
    <property type="match status" value="2"/>
</dbReference>
<dbReference type="SUPFAM" id="SSF109854">
    <property type="entry name" value="DinB/YfiT-like putative metalloenzymes"/>
    <property type="match status" value="1"/>
</dbReference>
<sequence>MLEAMQDVIELATAPNARERLVRRFMRVRGRTVGLVAPLTPEDQIIQSMPDVSPTKWHLAHTTWFFEVFVLNRYAQGYTAFDERFGFLFNSYYNNLGSRHPRPQRGLLSRPSWDEVQRYRDHVNAACLRLIRQAPDEMLDELTKVLTLGFNHEQQHQELILTDIKHVFSCNPLLPAYQTAPNQPAPNQPVASTAPQKWFENAGGLVEIGCDATDTAFCFDSETPRHHTYVQPYRFAGRLVTCGEYREFIDAGGYSDPRHWLSDGWNEVETQQWKAPLYWQKQHGEWQVFTMSGLRPLVDSDPVCHVSFYEAAAYASWAGKRLPTEAEWELFGRTQRVEGNLLEYGGLHPTASPCAGMGPWQMFGDVWEWTASPYSPYPGFKAPPGAVGEYNGKFMCNQMVLRGGSCATPSDHIRATYRNFFPPGARWQFSGFRLAEDL</sequence>
<evidence type="ECO:0000256" key="2">
    <source>
        <dbReference type="ARBA" id="ARBA00023004"/>
    </source>
</evidence>
<dbReference type="NCBIfam" id="TIGR03440">
    <property type="entry name" value="egtB_TIGR03440"/>
    <property type="match status" value="1"/>
</dbReference>
<comment type="pathway">
    <text evidence="3">Amino-acid biosynthesis; ergothioneine biosynthesis.</text>
</comment>
<dbReference type="SUPFAM" id="SSF56436">
    <property type="entry name" value="C-type lectin-like"/>
    <property type="match status" value="1"/>
</dbReference>
<dbReference type="STRING" id="1385369.N825_26200"/>
<evidence type="ECO:0000313" key="7">
    <source>
        <dbReference type="Proteomes" id="UP000019486"/>
    </source>
</evidence>
<evidence type="ECO:0000256" key="3">
    <source>
        <dbReference type="ARBA" id="ARBA00037882"/>
    </source>
</evidence>
<name>W9GV96_9PROT</name>
<dbReference type="InterPro" id="IPR042095">
    <property type="entry name" value="SUMF_sf"/>
</dbReference>